<dbReference type="GO" id="GO:0004930">
    <property type="term" value="F:G protein-coupled receptor activity"/>
    <property type="evidence" value="ECO:0007669"/>
    <property type="project" value="UniProtKB-KW"/>
</dbReference>
<keyword evidence="8" id="KW-0472">Membrane</keyword>
<reference evidence="9" key="1">
    <citation type="journal article" date="2011" name="Proc. Natl. Acad. Sci. U.S.A.">
        <title>The genome of the fire ant Solenopsis invicta.</title>
        <authorList>
            <person name="Wurm Y."/>
            <person name="Wang J."/>
            <person name="Riba-Grognuz O."/>
            <person name="Corona M."/>
            <person name="Nygaard S."/>
            <person name="Hunt B.G."/>
            <person name="Ingram K.K."/>
            <person name="Falquet L."/>
            <person name="Nipitwattanaphon M."/>
            <person name="Gotzek D."/>
            <person name="Dijkstra M.B."/>
            <person name="Oettler J."/>
            <person name="Comtesse F."/>
            <person name="Shih C.J."/>
            <person name="Wu W.J."/>
            <person name="Yang C.C."/>
            <person name="Thomas J."/>
            <person name="Beaudoing E."/>
            <person name="Pradervand S."/>
            <person name="Flegel V."/>
            <person name="Cook E.D."/>
            <person name="Fabbretti R."/>
            <person name="Stockinger H."/>
            <person name="Long L."/>
            <person name="Farmerie W.G."/>
            <person name="Oakey J."/>
            <person name="Boomsma J.J."/>
            <person name="Pamilo P."/>
            <person name="Yi S.V."/>
            <person name="Heinze J."/>
            <person name="Goodisman M.A."/>
            <person name="Farinelli L."/>
            <person name="Harshman K."/>
            <person name="Hulo N."/>
            <person name="Cerutti L."/>
            <person name="Xenarios I."/>
            <person name="Shoemaker D."/>
            <person name="Keller L."/>
        </authorList>
    </citation>
    <scope>NUCLEOTIDE SEQUENCE [LARGE SCALE GENOMIC DNA]</scope>
</reference>
<evidence type="ECO:0000256" key="1">
    <source>
        <dbReference type="ARBA" id="ARBA00004651"/>
    </source>
</evidence>
<keyword evidence="3" id="KW-1003">Cell membrane</keyword>
<feature type="non-terminal residue" evidence="9">
    <location>
        <position position="220"/>
    </location>
</feature>
<proteinExistence type="inferred from homology"/>
<evidence type="ECO:0000313" key="9">
    <source>
        <dbReference type="EMBL" id="EFZ23223.1"/>
    </source>
</evidence>
<dbReference type="EMBL" id="GL761494">
    <property type="protein sequence ID" value="EFZ23223.1"/>
    <property type="molecule type" value="Genomic_DNA"/>
</dbReference>
<feature type="non-terminal residue" evidence="9">
    <location>
        <position position="1"/>
    </location>
</feature>
<evidence type="ECO:0000256" key="3">
    <source>
        <dbReference type="ARBA" id="ARBA00022475"/>
    </source>
</evidence>
<keyword evidence="6" id="KW-0325">Glycoprotein</keyword>
<dbReference type="InterPro" id="IPR043458">
    <property type="entry name" value="GPR158/179"/>
</dbReference>
<evidence type="ECO:0000256" key="6">
    <source>
        <dbReference type="ARBA" id="ARBA00023180"/>
    </source>
</evidence>
<accession>E9I882</accession>
<evidence type="ECO:0000256" key="2">
    <source>
        <dbReference type="ARBA" id="ARBA00007242"/>
    </source>
</evidence>
<keyword evidence="8" id="KW-1133">Transmembrane helix</keyword>
<evidence type="ECO:0000256" key="7">
    <source>
        <dbReference type="ARBA" id="ARBA00023224"/>
    </source>
</evidence>
<keyword evidence="4" id="KW-0297">G-protein coupled receptor</keyword>
<protein>
    <recommendedName>
        <fullName evidence="10">G-protein coupled receptors family 3 profile domain-containing protein</fullName>
    </recommendedName>
</protein>
<sequence length="220" mass="24663">CVYQGPGSRVNENGVGAGWAKGAYVCKCRQGFYSVSHHQSGFNGSLVEGQNQLLILIVCYVFNPSLIFITAAWKEMKENKSNSYEKVFLCLRCAPGCARCKGPEPCLATYNWPFRISLLAVSIFCAFGTIVLVAYMYQHRKLKVFKVASPIFLSITLLGCALMYLERSCPVDGRYIPGPRYVFVYRHKVDETYGFLRLVYGASDENLASDMVFIQQALSH</sequence>
<comment type="subcellular location">
    <subcellularLocation>
        <location evidence="1">Cell membrane</location>
        <topology evidence="1">Multi-pass membrane protein</topology>
    </subcellularLocation>
</comment>
<gene>
    <name evidence="9" type="ORF">SINV_14101</name>
</gene>
<evidence type="ECO:0000256" key="8">
    <source>
        <dbReference type="SAM" id="Phobius"/>
    </source>
</evidence>
<feature type="transmembrane region" description="Helical" evidence="8">
    <location>
        <begin position="53"/>
        <end position="73"/>
    </location>
</feature>
<organism>
    <name type="scientific">Solenopsis invicta</name>
    <name type="common">Red imported fire ant</name>
    <name type="synonym">Solenopsis wagneri</name>
    <dbReference type="NCBI Taxonomy" id="13686"/>
    <lineage>
        <taxon>Eukaryota</taxon>
        <taxon>Metazoa</taxon>
        <taxon>Ecdysozoa</taxon>
        <taxon>Arthropoda</taxon>
        <taxon>Hexapoda</taxon>
        <taxon>Insecta</taxon>
        <taxon>Pterygota</taxon>
        <taxon>Neoptera</taxon>
        <taxon>Endopterygota</taxon>
        <taxon>Hymenoptera</taxon>
        <taxon>Apocrita</taxon>
        <taxon>Aculeata</taxon>
        <taxon>Formicoidea</taxon>
        <taxon>Formicidae</taxon>
        <taxon>Myrmicinae</taxon>
        <taxon>Solenopsis</taxon>
    </lineage>
</organism>
<dbReference type="PANTHER" id="PTHR32546:SF16">
    <property type="entry name" value="G-PROTEIN COUPLED RECEPTOR CG31760-RELATED"/>
    <property type="match status" value="1"/>
</dbReference>
<feature type="transmembrane region" description="Helical" evidence="8">
    <location>
        <begin position="144"/>
        <end position="165"/>
    </location>
</feature>
<evidence type="ECO:0000256" key="5">
    <source>
        <dbReference type="ARBA" id="ARBA00023170"/>
    </source>
</evidence>
<evidence type="ECO:0008006" key="10">
    <source>
        <dbReference type="Google" id="ProtNLM"/>
    </source>
</evidence>
<dbReference type="PANTHER" id="PTHR32546">
    <property type="entry name" value="G-PROTEIN COUPLED RECEPTOR 158-RELATED"/>
    <property type="match status" value="1"/>
</dbReference>
<dbReference type="AlphaFoldDB" id="E9I882"/>
<dbReference type="HOGENOM" id="CLU_1258916_0_0_1"/>
<feature type="transmembrane region" description="Helical" evidence="8">
    <location>
        <begin position="116"/>
        <end position="137"/>
    </location>
</feature>
<keyword evidence="7" id="KW-0807">Transducer</keyword>
<comment type="similarity">
    <text evidence="2">Belongs to the G-protein coupled receptor 3 family.</text>
</comment>
<evidence type="ECO:0000256" key="4">
    <source>
        <dbReference type="ARBA" id="ARBA00023040"/>
    </source>
</evidence>
<keyword evidence="5" id="KW-0675">Receptor</keyword>
<name>E9I882_SOLIN</name>
<keyword evidence="8" id="KW-0812">Transmembrane</keyword>
<dbReference type="GO" id="GO:0005886">
    <property type="term" value="C:plasma membrane"/>
    <property type="evidence" value="ECO:0007669"/>
    <property type="project" value="UniProtKB-SubCell"/>
</dbReference>